<dbReference type="AlphaFoldDB" id="D1AK05"/>
<gene>
    <name evidence="5" type="ordered locus">Sterm_2066</name>
</gene>
<dbReference type="InterPro" id="IPR003593">
    <property type="entry name" value="AAA+_ATPase"/>
</dbReference>
<dbReference type="SUPFAM" id="SSF52540">
    <property type="entry name" value="P-loop containing nucleoside triphosphate hydrolases"/>
    <property type="match status" value="1"/>
</dbReference>
<accession>D1AK05</accession>
<dbReference type="InterPro" id="IPR050166">
    <property type="entry name" value="ABC_transporter_ATP-bind"/>
</dbReference>
<dbReference type="InterPro" id="IPR003439">
    <property type="entry name" value="ABC_transporter-like_ATP-bd"/>
</dbReference>
<dbReference type="HOGENOM" id="CLU_000604_1_22_0"/>
<dbReference type="KEGG" id="str:Sterm_2066"/>
<dbReference type="PANTHER" id="PTHR42788">
    <property type="entry name" value="TAURINE IMPORT ATP-BINDING PROTEIN-RELATED"/>
    <property type="match status" value="1"/>
</dbReference>
<sequence>MKISLNNIGQIYDGKKVLSDISFDVNESEFITLIGPSGCGKSTIFKIITGLEKNYTGNVIIDGTDIEKYQGKLAYMPQNDLLLDWRTLYKNAVLPMEIEKTDKKTMNERIKKLLPEFKLSGEEGKYPYELSGGMKKRTALLRTFLVDSDIMLLDEPFGALDAITRSEMQQFLLEVCEKHRHTVLFITHDIDEAVYLSDRIIVLGKNPAVIKGEIKIQISKPRNTDVLLEREFLEYKKKIMDMLV</sequence>
<reference evidence="6" key="1">
    <citation type="submission" date="2009-09" db="EMBL/GenBank/DDBJ databases">
        <title>The complete chromosome of Sebaldella termitidis ATCC 33386.</title>
        <authorList>
            <consortium name="US DOE Joint Genome Institute (JGI-PGF)"/>
            <person name="Lucas S."/>
            <person name="Copeland A."/>
            <person name="Lapidus A."/>
            <person name="Glavina del Rio T."/>
            <person name="Dalin E."/>
            <person name="Tice H."/>
            <person name="Bruce D."/>
            <person name="Goodwin L."/>
            <person name="Pitluck S."/>
            <person name="Kyrpides N."/>
            <person name="Mavromatis K."/>
            <person name="Ivanova N."/>
            <person name="Mikhailova N."/>
            <person name="Sims D."/>
            <person name="Meincke L."/>
            <person name="Brettin T."/>
            <person name="Detter J.C."/>
            <person name="Han C."/>
            <person name="Larimer F."/>
            <person name="Land M."/>
            <person name="Hauser L."/>
            <person name="Markowitz V."/>
            <person name="Cheng J.F."/>
            <person name="Hugenholtz P."/>
            <person name="Woyke T."/>
            <person name="Wu D."/>
            <person name="Eisen J.A."/>
        </authorList>
    </citation>
    <scope>NUCLEOTIDE SEQUENCE [LARGE SCALE GENOMIC DNA]</scope>
    <source>
        <strain evidence="6">ATCC 33386 / NCTC 11300</strain>
    </source>
</reference>
<evidence type="ECO:0000256" key="1">
    <source>
        <dbReference type="ARBA" id="ARBA00022448"/>
    </source>
</evidence>
<reference evidence="5 6" key="2">
    <citation type="journal article" date="2010" name="Stand. Genomic Sci.">
        <title>Complete genome sequence of Sebaldella termitidis type strain (NCTC 11300).</title>
        <authorList>
            <person name="Harmon-Smith M."/>
            <person name="Celia L."/>
            <person name="Chertkov O."/>
            <person name="Lapidus A."/>
            <person name="Copeland A."/>
            <person name="Glavina Del Rio T."/>
            <person name="Nolan M."/>
            <person name="Lucas S."/>
            <person name="Tice H."/>
            <person name="Cheng J.F."/>
            <person name="Han C."/>
            <person name="Detter J.C."/>
            <person name="Bruce D."/>
            <person name="Goodwin L."/>
            <person name="Pitluck S."/>
            <person name="Pati A."/>
            <person name="Liolios K."/>
            <person name="Ivanova N."/>
            <person name="Mavromatis K."/>
            <person name="Mikhailova N."/>
            <person name="Chen A."/>
            <person name="Palaniappan K."/>
            <person name="Land M."/>
            <person name="Hauser L."/>
            <person name="Chang Y.J."/>
            <person name="Jeffries C.D."/>
            <person name="Brettin T."/>
            <person name="Goker M."/>
            <person name="Beck B."/>
            <person name="Bristow J."/>
            <person name="Eisen J.A."/>
            <person name="Markowitz V."/>
            <person name="Hugenholtz P."/>
            <person name="Kyrpides N.C."/>
            <person name="Klenk H.P."/>
            <person name="Chen F."/>
        </authorList>
    </citation>
    <scope>NUCLEOTIDE SEQUENCE [LARGE SCALE GENOMIC DNA]</scope>
    <source>
        <strain evidence="6">ATCC 33386 / NCTC 11300</strain>
    </source>
</reference>
<name>D1AK05_SEBTE</name>
<dbReference type="GO" id="GO:0016887">
    <property type="term" value="F:ATP hydrolysis activity"/>
    <property type="evidence" value="ECO:0007669"/>
    <property type="project" value="InterPro"/>
</dbReference>
<proteinExistence type="predicted"/>
<dbReference type="STRING" id="526218.Sterm_2066"/>
<dbReference type="EMBL" id="CP001739">
    <property type="protein sequence ID" value="ACZ08921.1"/>
    <property type="molecule type" value="Genomic_DNA"/>
</dbReference>
<evidence type="ECO:0000313" key="5">
    <source>
        <dbReference type="EMBL" id="ACZ08921.1"/>
    </source>
</evidence>
<keyword evidence="3" id="KW-0067">ATP-binding</keyword>
<evidence type="ECO:0000259" key="4">
    <source>
        <dbReference type="PROSITE" id="PS50893"/>
    </source>
</evidence>
<keyword evidence="2" id="KW-0547">Nucleotide-binding</keyword>
<dbReference type="Pfam" id="PF00005">
    <property type="entry name" value="ABC_tran"/>
    <property type="match status" value="1"/>
</dbReference>
<dbReference type="GO" id="GO:0005524">
    <property type="term" value="F:ATP binding"/>
    <property type="evidence" value="ECO:0007669"/>
    <property type="project" value="UniProtKB-KW"/>
</dbReference>
<dbReference type="CDD" id="cd03293">
    <property type="entry name" value="ABC_NrtD_SsuB_transporters"/>
    <property type="match status" value="1"/>
</dbReference>
<evidence type="ECO:0000256" key="2">
    <source>
        <dbReference type="ARBA" id="ARBA00022741"/>
    </source>
</evidence>
<dbReference type="RefSeq" id="WP_012861515.1">
    <property type="nucleotide sequence ID" value="NC_013517.1"/>
</dbReference>
<protein>
    <submittedName>
        <fullName evidence="5">ABC transporter related protein</fullName>
    </submittedName>
</protein>
<evidence type="ECO:0000256" key="3">
    <source>
        <dbReference type="ARBA" id="ARBA00022840"/>
    </source>
</evidence>
<dbReference type="Gene3D" id="3.40.50.300">
    <property type="entry name" value="P-loop containing nucleotide triphosphate hydrolases"/>
    <property type="match status" value="1"/>
</dbReference>
<evidence type="ECO:0000313" key="6">
    <source>
        <dbReference type="Proteomes" id="UP000000845"/>
    </source>
</evidence>
<dbReference type="InterPro" id="IPR027417">
    <property type="entry name" value="P-loop_NTPase"/>
</dbReference>
<organism evidence="5 6">
    <name type="scientific">Sebaldella termitidis (strain ATCC 33386 / NCTC 11300)</name>
    <dbReference type="NCBI Taxonomy" id="526218"/>
    <lineage>
        <taxon>Bacteria</taxon>
        <taxon>Fusobacteriati</taxon>
        <taxon>Fusobacteriota</taxon>
        <taxon>Fusobacteriia</taxon>
        <taxon>Fusobacteriales</taxon>
        <taxon>Leptotrichiaceae</taxon>
        <taxon>Sebaldella</taxon>
    </lineage>
</organism>
<keyword evidence="6" id="KW-1185">Reference proteome</keyword>
<dbReference type="PROSITE" id="PS50893">
    <property type="entry name" value="ABC_TRANSPORTER_2"/>
    <property type="match status" value="1"/>
</dbReference>
<dbReference type="PANTHER" id="PTHR42788:SF2">
    <property type="entry name" value="ABC TRANSPORTER ATP-BINDING PROTEIN"/>
    <property type="match status" value="1"/>
</dbReference>
<dbReference type="Proteomes" id="UP000000845">
    <property type="component" value="Chromosome"/>
</dbReference>
<dbReference type="eggNOG" id="COG1116">
    <property type="taxonomic scope" value="Bacteria"/>
</dbReference>
<keyword evidence="1" id="KW-0813">Transport</keyword>
<feature type="domain" description="ABC transporter" evidence="4">
    <location>
        <begin position="3"/>
        <end position="230"/>
    </location>
</feature>
<dbReference type="SMART" id="SM00382">
    <property type="entry name" value="AAA"/>
    <property type="match status" value="1"/>
</dbReference>